<dbReference type="Pfam" id="PF00022">
    <property type="entry name" value="Actin"/>
    <property type="match status" value="1"/>
</dbReference>
<dbReference type="SUPFAM" id="SSF53067">
    <property type="entry name" value="Actin-like ATPase domain"/>
    <property type="match status" value="2"/>
</dbReference>
<dbReference type="InterPro" id="IPR004001">
    <property type="entry name" value="Actin_CS"/>
</dbReference>
<dbReference type="Gene3D" id="3.90.640.10">
    <property type="entry name" value="Actin, Chain A, domain 4"/>
    <property type="match status" value="1"/>
</dbReference>
<evidence type="ECO:0000313" key="4">
    <source>
        <dbReference type="Proteomes" id="UP000799421"/>
    </source>
</evidence>
<dbReference type="CDD" id="cd13395">
    <property type="entry name" value="ASKHA_NBD_Arp4_ACTL6-like"/>
    <property type="match status" value="1"/>
</dbReference>
<comment type="similarity">
    <text evidence="1">Belongs to the actin family.</text>
</comment>
<dbReference type="PROSITE" id="PS00432">
    <property type="entry name" value="ACTINS_2"/>
    <property type="match status" value="1"/>
</dbReference>
<dbReference type="SMART" id="SM00268">
    <property type="entry name" value="ACTIN"/>
    <property type="match status" value="1"/>
</dbReference>
<accession>A0A6A7C460</accession>
<dbReference type="PANTHER" id="PTHR11937">
    <property type="entry name" value="ACTIN"/>
    <property type="match status" value="1"/>
</dbReference>
<proteinExistence type="inferred from homology"/>
<evidence type="ECO:0000256" key="1">
    <source>
        <dbReference type="RuleBase" id="RU000487"/>
    </source>
</evidence>
<evidence type="ECO:0000256" key="2">
    <source>
        <dbReference type="SAM" id="MobiDB-lite"/>
    </source>
</evidence>
<dbReference type="AlphaFoldDB" id="A0A6A7C460"/>
<dbReference type="FunFam" id="3.30.420.40:FF:000058">
    <property type="entry name" value="Putative actin-related protein 5"/>
    <property type="match status" value="1"/>
</dbReference>
<organism evidence="3 4">
    <name type="scientific">Piedraia hortae CBS 480.64</name>
    <dbReference type="NCBI Taxonomy" id="1314780"/>
    <lineage>
        <taxon>Eukaryota</taxon>
        <taxon>Fungi</taxon>
        <taxon>Dikarya</taxon>
        <taxon>Ascomycota</taxon>
        <taxon>Pezizomycotina</taxon>
        <taxon>Dothideomycetes</taxon>
        <taxon>Dothideomycetidae</taxon>
        <taxon>Capnodiales</taxon>
        <taxon>Piedraiaceae</taxon>
        <taxon>Piedraia</taxon>
    </lineage>
</organism>
<gene>
    <name evidence="3" type="ORF">K470DRAFT_243754</name>
</gene>
<name>A0A6A7C460_9PEZI</name>
<keyword evidence="4" id="KW-1185">Reference proteome</keyword>
<dbReference type="OrthoDB" id="5132116at2759"/>
<reference evidence="3" key="1">
    <citation type="journal article" date="2020" name="Stud. Mycol.">
        <title>101 Dothideomycetes genomes: a test case for predicting lifestyles and emergence of pathogens.</title>
        <authorList>
            <person name="Haridas S."/>
            <person name="Albert R."/>
            <person name="Binder M."/>
            <person name="Bloem J."/>
            <person name="Labutti K."/>
            <person name="Salamov A."/>
            <person name="Andreopoulos B."/>
            <person name="Baker S."/>
            <person name="Barry K."/>
            <person name="Bills G."/>
            <person name="Bluhm B."/>
            <person name="Cannon C."/>
            <person name="Castanera R."/>
            <person name="Culley D."/>
            <person name="Daum C."/>
            <person name="Ezra D."/>
            <person name="Gonzalez J."/>
            <person name="Henrissat B."/>
            <person name="Kuo A."/>
            <person name="Liang C."/>
            <person name="Lipzen A."/>
            <person name="Lutzoni F."/>
            <person name="Magnuson J."/>
            <person name="Mondo S."/>
            <person name="Nolan M."/>
            <person name="Ohm R."/>
            <person name="Pangilinan J."/>
            <person name="Park H.-J."/>
            <person name="Ramirez L."/>
            <person name="Alfaro M."/>
            <person name="Sun H."/>
            <person name="Tritt A."/>
            <person name="Yoshinaga Y."/>
            <person name="Zwiers L.-H."/>
            <person name="Turgeon B."/>
            <person name="Goodwin S."/>
            <person name="Spatafora J."/>
            <person name="Crous P."/>
            <person name="Grigoriev I."/>
        </authorList>
    </citation>
    <scope>NUCLEOTIDE SEQUENCE</scope>
    <source>
        <strain evidence="3">CBS 480.64</strain>
    </source>
</reference>
<dbReference type="InterPro" id="IPR004000">
    <property type="entry name" value="Actin"/>
</dbReference>
<dbReference type="EMBL" id="MU005967">
    <property type="protein sequence ID" value="KAF2862153.1"/>
    <property type="molecule type" value="Genomic_DNA"/>
</dbReference>
<sequence length="452" mass="49344">MALPSTQAPLRDDYAGDEINALVLDPGSHTTRAGFAGEDLPKSVAPTNYGEIDGERVFGDNAIHVPRAGMEIKNPYDADGDVYDVDAAAKLWEWTITSRLTGPSETPPHKNGLNDTKDESGDVVMDDGGVEKPLADFPLLMSESGSLSPKTRARILEIAMEDWGVPAYFVAKSAQLAAYANGKATALVVDVGHRQSSVTAVWEGMVLKKSHFRSPLAGEFINSQIRKLFASLAPPVPIVPYYRVQSKLAVEPGSPAQATYASYDNIRRSFNAQEEDQVLHSFKECVVQVWPGPGRLEHGIEAARHTPPRPFEMPDGYHNVFGLERYQLAEPLFDARAGGDTNINSQDTLPSLVHRALNNCDVETRPTLLSNVVVTGAGSLLDRLPERLQADVQALYPNPRVRVIAPSTSADRKFAPWLGGSILASLGSFHQMWISRDEYNEVGSSIVEKRCK</sequence>
<protein>
    <submittedName>
        <fullName evidence="3">Actin-related protein, ARP4 class</fullName>
    </submittedName>
</protein>
<feature type="region of interest" description="Disordered" evidence="2">
    <location>
        <begin position="101"/>
        <end position="120"/>
    </location>
</feature>
<evidence type="ECO:0000313" key="3">
    <source>
        <dbReference type="EMBL" id="KAF2862153.1"/>
    </source>
</evidence>
<dbReference type="Proteomes" id="UP000799421">
    <property type="component" value="Unassembled WGS sequence"/>
</dbReference>
<dbReference type="InterPro" id="IPR043129">
    <property type="entry name" value="ATPase_NBD"/>
</dbReference>
<dbReference type="Gene3D" id="3.30.420.40">
    <property type="match status" value="3"/>
</dbReference>